<dbReference type="PANTHER" id="PTHR30614">
    <property type="entry name" value="MEMBRANE COMPONENT OF AMINO ACID ABC TRANSPORTER"/>
    <property type="match status" value="1"/>
</dbReference>
<gene>
    <name evidence="10" type="ORF">GCM10009720_28740</name>
</gene>
<evidence type="ECO:0000256" key="1">
    <source>
        <dbReference type="ARBA" id="ARBA00004651"/>
    </source>
</evidence>
<dbReference type="NCBIfam" id="TIGR01726">
    <property type="entry name" value="HEQRo_perm_3TM"/>
    <property type="match status" value="1"/>
</dbReference>
<accession>A0ABP5GK39</accession>
<dbReference type="Gene3D" id="1.10.3720.10">
    <property type="entry name" value="MetI-like"/>
    <property type="match status" value="1"/>
</dbReference>
<proteinExistence type="inferred from homology"/>
<feature type="transmembrane region" description="Helical" evidence="8">
    <location>
        <begin position="172"/>
        <end position="190"/>
    </location>
</feature>
<comment type="subcellular location">
    <subcellularLocation>
        <location evidence="1 8">Cell membrane</location>
        <topology evidence="1 8">Multi-pass membrane protein</topology>
    </subcellularLocation>
</comment>
<evidence type="ECO:0000256" key="4">
    <source>
        <dbReference type="ARBA" id="ARBA00022692"/>
    </source>
</evidence>
<keyword evidence="4 8" id="KW-0812">Transmembrane</keyword>
<dbReference type="SUPFAM" id="SSF161098">
    <property type="entry name" value="MetI-like"/>
    <property type="match status" value="1"/>
</dbReference>
<keyword evidence="2 8" id="KW-0813">Transport</keyword>
<dbReference type="InterPro" id="IPR010065">
    <property type="entry name" value="AA_ABC_transptr_permease_3TM"/>
</dbReference>
<evidence type="ECO:0000256" key="5">
    <source>
        <dbReference type="ARBA" id="ARBA00022970"/>
    </source>
</evidence>
<dbReference type="EMBL" id="BAAAMN010000068">
    <property type="protein sequence ID" value="GAA2046094.1"/>
    <property type="molecule type" value="Genomic_DNA"/>
</dbReference>
<dbReference type="InterPro" id="IPR035906">
    <property type="entry name" value="MetI-like_sf"/>
</dbReference>
<evidence type="ECO:0000256" key="3">
    <source>
        <dbReference type="ARBA" id="ARBA00022475"/>
    </source>
</evidence>
<dbReference type="CDD" id="cd06261">
    <property type="entry name" value="TM_PBP2"/>
    <property type="match status" value="1"/>
</dbReference>
<dbReference type="PROSITE" id="PS50928">
    <property type="entry name" value="ABC_TM1"/>
    <property type="match status" value="1"/>
</dbReference>
<dbReference type="PANTHER" id="PTHR30614:SF0">
    <property type="entry name" value="L-CYSTINE TRANSPORT SYSTEM PERMEASE PROTEIN TCYL"/>
    <property type="match status" value="1"/>
</dbReference>
<dbReference type="Proteomes" id="UP001501461">
    <property type="component" value="Unassembled WGS sequence"/>
</dbReference>
<dbReference type="Pfam" id="PF00528">
    <property type="entry name" value="BPD_transp_1"/>
    <property type="match status" value="1"/>
</dbReference>
<evidence type="ECO:0000313" key="11">
    <source>
        <dbReference type="Proteomes" id="UP001501461"/>
    </source>
</evidence>
<evidence type="ECO:0000256" key="7">
    <source>
        <dbReference type="ARBA" id="ARBA00023136"/>
    </source>
</evidence>
<comment type="similarity">
    <text evidence="8">Belongs to the binding-protein-dependent transport system permease family.</text>
</comment>
<feature type="domain" description="ABC transmembrane type-1" evidence="9">
    <location>
        <begin position="1"/>
        <end position="191"/>
    </location>
</feature>
<reference evidence="11" key="1">
    <citation type="journal article" date="2019" name="Int. J. Syst. Evol. Microbiol.">
        <title>The Global Catalogue of Microorganisms (GCM) 10K type strain sequencing project: providing services to taxonomists for standard genome sequencing and annotation.</title>
        <authorList>
            <consortium name="The Broad Institute Genomics Platform"/>
            <consortium name="The Broad Institute Genome Sequencing Center for Infectious Disease"/>
            <person name="Wu L."/>
            <person name="Ma J."/>
        </authorList>
    </citation>
    <scope>NUCLEOTIDE SEQUENCE [LARGE SCALE GENOMIC DNA]</scope>
    <source>
        <strain evidence="11">JCM 13595</strain>
    </source>
</reference>
<comment type="caution">
    <text evidence="10">The sequence shown here is derived from an EMBL/GenBank/DDBJ whole genome shotgun (WGS) entry which is preliminary data.</text>
</comment>
<evidence type="ECO:0000313" key="10">
    <source>
        <dbReference type="EMBL" id="GAA2046094.1"/>
    </source>
</evidence>
<dbReference type="InterPro" id="IPR000515">
    <property type="entry name" value="MetI-like"/>
</dbReference>
<protein>
    <recommendedName>
        <fullName evidence="9">ABC transmembrane type-1 domain-containing protein</fullName>
    </recommendedName>
</protein>
<evidence type="ECO:0000256" key="8">
    <source>
        <dbReference type="RuleBase" id="RU363032"/>
    </source>
</evidence>
<keyword evidence="6 8" id="KW-1133">Transmembrane helix</keyword>
<keyword evidence="11" id="KW-1185">Reference proteome</keyword>
<evidence type="ECO:0000256" key="6">
    <source>
        <dbReference type="ARBA" id="ARBA00022989"/>
    </source>
</evidence>
<dbReference type="InterPro" id="IPR043429">
    <property type="entry name" value="ArtM/GltK/GlnP/TcyL/YhdX-like"/>
</dbReference>
<evidence type="ECO:0000256" key="2">
    <source>
        <dbReference type="ARBA" id="ARBA00022448"/>
    </source>
</evidence>
<sequence length="203" mass="22357">MALTISLGTILAIMKIADNKVLQGISTFYIWIFRGIPQLLQLYIWYNLALVFSNIGIPGLLSVETQSFMTPAVATILGLGLCQAAYTAEVVRAGILSVDKGQIEAAATIGMAYPQQLARIILPQAMRVIIPPVGNYFLTMVKLTSLASAIQFSELLYNAQTIYFVNGQVMELLFAAAFWYLIVITILTAVQSRIEKYFSRGYA</sequence>
<keyword evidence="7 8" id="KW-0472">Membrane</keyword>
<evidence type="ECO:0000259" key="9">
    <source>
        <dbReference type="PROSITE" id="PS50928"/>
    </source>
</evidence>
<keyword evidence="3" id="KW-1003">Cell membrane</keyword>
<name>A0ABP5GK39_9MICC</name>
<keyword evidence="5" id="KW-0029">Amino-acid transport</keyword>
<feature type="transmembrane region" description="Helical" evidence="8">
    <location>
        <begin position="43"/>
        <end position="61"/>
    </location>
</feature>
<organism evidence="10 11">
    <name type="scientific">Yaniella flava</name>
    <dbReference type="NCBI Taxonomy" id="287930"/>
    <lineage>
        <taxon>Bacteria</taxon>
        <taxon>Bacillati</taxon>
        <taxon>Actinomycetota</taxon>
        <taxon>Actinomycetes</taxon>
        <taxon>Micrococcales</taxon>
        <taxon>Micrococcaceae</taxon>
        <taxon>Yaniella</taxon>
    </lineage>
</organism>